<comment type="caution">
    <text evidence="2">The sequence shown here is derived from an EMBL/GenBank/DDBJ whole genome shotgun (WGS) entry which is preliminary data.</text>
</comment>
<protein>
    <submittedName>
        <fullName evidence="2">Uncharacterized protein</fullName>
    </submittedName>
</protein>
<sequence length="173" mass="19239">MTSFKARWTVPRQHQRDSKDWSTSRGAACTDHRSDALIYMPHTTKSPADHTPGQAVPWDHWLPRQSPGDNKVGCELLAGLMAVLVTAPELLVKVLEREKSVCLMEACSSDSNRSLPVHVYRVMVWPAATIDLFSGMQRPQKSGRLLLAATGHFISQFCLTMTTALREAGRLVI</sequence>
<feature type="region of interest" description="Disordered" evidence="1">
    <location>
        <begin position="1"/>
        <end position="27"/>
    </location>
</feature>
<dbReference type="EMBL" id="JAWDGP010002758">
    <property type="protein sequence ID" value="KAK3780185.1"/>
    <property type="molecule type" value="Genomic_DNA"/>
</dbReference>
<dbReference type="Proteomes" id="UP001283361">
    <property type="component" value="Unassembled WGS sequence"/>
</dbReference>
<proteinExistence type="predicted"/>
<gene>
    <name evidence="2" type="ORF">RRG08_051663</name>
</gene>
<evidence type="ECO:0000313" key="2">
    <source>
        <dbReference type="EMBL" id="KAK3780185.1"/>
    </source>
</evidence>
<reference evidence="2" key="1">
    <citation type="journal article" date="2023" name="G3 (Bethesda)">
        <title>A reference genome for the long-term kleptoplast-retaining sea slug Elysia crispata morphotype clarki.</title>
        <authorList>
            <person name="Eastman K.E."/>
            <person name="Pendleton A.L."/>
            <person name="Shaikh M.A."/>
            <person name="Suttiyut T."/>
            <person name="Ogas R."/>
            <person name="Tomko P."/>
            <person name="Gavelis G."/>
            <person name="Widhalm J.R."/>
            <person name="Wisecaver J.H."/>
        </authorList>
    </citation>
    <scope>NUCLEOTIDE SEQUENCE</scope>
    <source>
        <strain evidence="2">ECLA1</strain>
    </source>
</reference>
<organism evidence="2 3">
    <name type="scientific">Elysia crispata</name>
    <name type="common">lettuce slug</name>
    <dbReference type="NCBI Taxonomy" id="231223"/>
    <lineage>
        <taxon>Eukaryota</taxon>
        <taxon>Metazoa</taxon>
        <taxon>Spiralia</taxon>
        <taxon>Lophotrochozoa</taxon>
        <taxon>Mollusca</taxon>
        <taxon>Gastropoda</taxon>
        <taxon>Heterobranchia</taxon>
        <taxon>Euthyneura</taxon>
        <taxon>Panpulmonata</taxon>
        <taxon>Sacoglossa</taxon>
        <taxon>Placobranchoidea</taxon>
        <taxon>Plakobranchidae</taxon>
        <taxon>Elysia</taxon>
    </lineage>
</organism>
<keyword evidence="3" id="KW-1185">Reference proteome</keyword>
<name>A0AAE1A2W2_9GAST</name>
<evidence type="ECO:0000313" key="3">
    <source>
        <dbReference type="Proteomes" id="UP001283361"/>
    </source>
</evidence>
<dbReference type="AlphaFoldDB" id="A0AAE1A2W2"/>
<accession>A0AAE1A2W2</accession>
<evidence type="ECO:0000256" key="1">
    <source>
        <dbReference type="SAM" id="MobiDB-lite"/>
    </source>
</evidence>